<protein>
    <submittedName>
        <fullName evidence="2">Predicted protein</fullName>
    </submittedName>
</protein>
<proteinExistence type="predicted"/>
<dbReference type="Proteomes" id="UP000008142">
    <property type="component" value="Unassembled WGS sequence"/>
</dbReference>
<dbReference type="HOGENOM" id="CLU_1015527_0_0_1"/>
<reference evidence="3" key="1">
    <citation type="submission" date="2008-07" db="EMBL/GenBank/DDBJ databases">
        <title>Annotation of Ajellomyces capsulatus strain H88.</title>
        <authorList>
            <person name="Champion M."/>
            <person name="Cuomo C."/>
            <person name="Ma L.-J."/>
            <person name="Henn M.R."/>
            <person name="Sil A."/>
            <person name="Goldman B."/>
            <person name="Young S.K."/>
            <person name="Kodira C.D."/>
            <person name="Zeng Q."/>
            <person name="Koehrsen M."/>
            <person name="Alvarado L."/>
            <person name="Berlin A."/>
            <person name="Borenstein D."/>
            <person name="Chen Z."/>
            <person name="Engels R."/>
            <person name="Freedman E."/>
            <person name="Gellesch M."/>
            <person name="Goldberg J."/>
            <person name="Griggs A."/>
            <person name="Gujja S."/>
            <person name="Heiman D."/>
            <person name="Hepburn T."/>
            <person name="Howarth C."/>
            <person name="Jen D."/>
            <person name="Larson L."/>
            <person name="Lewis B."/>
            <person name="Mehta T."/>
            <person name="Park D."/>
            <person name="Pearson M."/>
            <person name="Roberts A."/>
            <person name="Saif S."/>
            <person name="Shea T."/>
            <person name="Shenoy N."/>
            <person name="Sisk P."/>
            <person name="Stolte C."/>
            <person name="Sykes S."/>
            <person name="Walk T."/>
            <person name="White J."/>
            <person name="Yandava C."/>
            <person name="Klein B."/>
            <person name="McEwen J.G."/>
            <person name="Puccia R."/>
            <person name="Goldman G.H."/>
            <person name="Felipe M.S."/>
            <person name="Nino-Vega G."/>
            <person name="San-Blas G."/>
            <person name="Taylor J."/>
            <person name="Mendoza L."/>
            <person name="Galagan J."/>
            <person name="Nusbaum C."/>
            <person name="Birren B."/>
        </authorList>
    </citation>
    <scope>NUCLEOTIDE SEQUENCE [LARGE SCALE GENOMIC DNA]</scope>
    <source>
        <strain evidence="3">H88</strain>
    </source>
</reference>
<evidence type="ECO:0000256" key="1">
    <source>
        <dbReference type="SAM" id="MobiDB-lite"/>
    </source>
</evidence>
<dbReference type="EMBL" id="DS990637">
    <property type="protein sequence ID" value="EGC43535.1"/>
    <property type="molecule type" value="Genomic_DNA"/>
</dbReference>
<sequence length="274" mass="30428">MSFHNFYQHALTGELVGLALIGTQVPMGVVTGNWKKQGDARSRESCGPIPSAVTNPTSSSPLLAGVFDNHSLELCEPFNPKSGTPRSLERQGEARSKGELWTLYLASTIWDFRWFRESVPQHEQMRVPGSPPTPQPHPREAESHGNIVAQHVAAKREMEGFAGKVPADFVDGEIYPPIAPAWLRARMGSQKEPGSFYYGTTQHMGRRTTQRTVESNSTVENVMIVQIMYSPKLAPVSKVQIPPFSYHFPSANACFPDLQFCYEPSVRTSLRIAD</sequence>
<accession>F0UDK4</accession>
<name>F0UDK4_AJEC8</name>
<dbReference type="OrthoDB" id="10581370at2759"/>
<organism evidence="3">
    <name type="scientific">Ajellomyces capsulatus (strain H88)</name>
    <name type="common">Darling's disease fungus</name>
    <name type="synonym">Histoplasma capsulatum</name>
    <dbReference type="NCBI Taxonomy" id="544711"/>
    <lineage>
        <taxon>Eukaryota</taxon>
        <taxon>Fungi</taxon>
        <taxon>Dikarya</taxon>
        <taxon>Ascomycota</taxon>
        <taxon>Pezizomycotina</taxon>
        <taxon>Eurotiomycetes</taxon>
        <taxon>Eurotiomycetidae</taxon>
        <taxon>Onygenales</taxon>
        <taxon>Ajellomycetaceae</taxon>
        <taxon>Histoplasma</taxon>
    </lineage>
</organism>
<dbReference type="AlphaFoldDB" id="F0UDK4"/>
<dbReference type="OMA" id="MIVQIMY"/>
<feature type="region of interest" description="Disordered" evidence="1">
    <location>
        <begin position="36"/>
        <end position="60"/>
    </location>
</feature>
<feature type="region of interest" description="Disordered" evidence="1">
    <location>
        <begin position="123"/>
        <end position="143"/>
    </location>
</feature>
<evidence type="ECO:0000313" key="2">
    <source>
        <dbReference type="EMBL" id="EGC43535.1"/>
    </source>
</evidence>
<gene>
    <name evidence="2" type="ORF">HCEG_02750</name>
</gene>
<evidence type="ECO:0000313" key="3">
    <source>
        <dbReference type="Proteomes" id="UP000008142"/>
    </source>
</evidence>